<evidence type="ECO:0000313" key="1">
    <source>
        <dbReference type="EMBL" id="MDP8175426.1"/>
    </source>
</evidence>
<gene>
    <name evidence="1" type="ORF">QJU97_08150</name>
</gene>
<sequence length="72" mass="8154">MQTIKIEGTNFFLSVNDPDVKKVVEKYGDTHVIKARKGCEVRLDELEDNESVVCGDGENYHFVLTPKEAILK</sequence>
<accession>A0AAJ6NEN8</accession>
<dbReference type="AlphaFoldDB" id="A0AAJ6NEN8"/>
<comment type="caution">
    <text evidence="1">The sequence shown here is derived from an EMBL/GenBank/DDBJ whole genome shotgun (WGS) entry which is preliminary data.</text>
</comment>
<dbReference type="RefSeq" id="WP_306376333.1">
    <property type="nucleotide sequence ID" value="NZ_JASAYT010000026.1"/>
</dbReference>
<organism evidence="1 2">
    <name type="scientific">Phocoenobacter skyensis</name>
    <dbReference type="NCBI Taxonomy" id="97481"/>
    <lineage>
        <taxon>Bacteria</taxon>
        <taxon>Pseudomonadati</taxon>
        <taxon>Pseudomonadota</taxon>
        <taxon>Gammaproteobacteria</taxon>
        <taxon>Pasteurellales</taxon>
        <taxon>Pasteurellaceae</taxon>
        <taxon>Phocoenobacter</taxon>
    </lineage>
</organism>
<dbReference type="EMBL" id="JASAYT010000026">
    <property type="protein sequence ID" value="MDP8175426.1"/>
    <property type="molecule type" value="Genomic_DNA"/>
</dbReference>
<evidence type="ECO:0000313" key="2">
    <source>
        <dbReference type="Proteomes" id="UP001231736"/>
    </source>
</evidence>
<proteinExistence type="predicted"/>
<reference evidence="1" key="1">
    <citation type="journal article" date="2023" name="Front. Microbiol.">
        <title>Phylogeography and host specificity of Pasteurellaceae pathogenic to sea-farmed fish in the north-east Atlantic.</title>
        <authorList>
            <person name="Gulla S."/>
            <person name="Colquhoun D.J."/>
            <person name="Olsen A.B."/>
            <person name="Spilsberg B."/>
            <person name="Lagesen K."/>
            <person name="Aakesson C.P."/>
            <person name="Strom S."/>
            <person name="Manji F."/>
            <person name="Birkbeck T.H."/>
            <person name="Nilsen H.K."/>
        </authorList>
    </citation>
    <scope>NUCLEOTIDE SEQUENCE</scope>
    <source>
        <strain evidence="1">98B1</strain>
    </source>
</reference>
<name>A0AAJ6NEN8_9PAST</name>
<protein>
    <submittedName>
        <fullName evidence="1">Uncharacterized protein</fullName>
    </submittedName>
</protein>
<dbReference type="Proteomes" id="UP001231736">
    <property type="component" value="Unassembled WGS sequence"/>
</dbReference>